<dbReference type="Gene3D" id="3.20.20.140">
    <property type="entry name" value="Metal-dependent hydrolases"/>
    <property type="match status" value="1"/>
</dbReference>
<comment type="caution">
    <text evidence="10">The sequence shown here is derived from an EMBL/GenBank/DDBJ whole genome shotgun (WGS) entry which is preliminary data.</text>
</comment>
<dbReference type="SUPFAM" id="SSF51338">
    <property type="entry name" value="Composite domain of metallo-dependent hydrolases"/>
    <property type="match status" value="1"/>
</dbReference>
<evidence type="ECO:0000256" key="5">
    <source>
        <dbReference type="ARBA" id="ARBA00022801"/>
    </source>
</evidence>
<comment type="catalytic activity">
    <reaction evidence="8">
        <text>guanine + H2O + H(+) = xanthine + NH4(+)</text>
        <dbReference type="Rhea" id="RHEA:14665"/>
        <dbReference type="ChEBI" id="CHEBI:15377"/>
        <dbReference type="ChEBI" id="CHEBI:15378"/>
        <dbReference type="ChEBI" id="CHEBI:16235"/>
        <dbReference type="ChEBI" id="CHEBI:17712"/>
        <dbReference type="ChEBI" id="CHEBI:28938"/>
        <dbReference type="EC" id="3.5.4.3"/>
    </reaction>
</comment>
<dbReference type="InterPro" id="IPR032466">
    <property type="entry name" value="Metal_Hydrolase"/>
</dbReference>
<dbReference type="GO" id="GO:0008270">
    <property type="term" value="F:zinc ion binding"/>
    <property type="evidence" value="ECO:0007669"/>
    <property type="project" value="UniProtKB-UniRule"/>
</dbReference>
<gene>
    <name evidence="10" type="primary">guaD</name>
    <name evidence="10" type="ORF">EYW49_12075</name>
</gene>
<evidence type="ECO:0000313" key="10">
    <source>
        <dbReference type="EMBL" id="TBW37194.1"/>
    </source>
</evidence>
<evidence type="ECO:0000256" key="7">
    <source>
        <dbReference type="NCBIfam" id="TIGR02967"/>
    </source>
</evidence>
<keyword evidence="6 8" id="KW-0862">Zinc</keyword>
<evidence type="ECO:0000256" key="6">
    <source>
        <dbReference type="ARBA" id="ARBA00022833"/>
    </source>
</evidence>
<dbReference type="OrthoDB" id="9787621at2"/>
<evidence type="ECO:0000256" key="3">
    <source>
        <dbReference type="ARBA" id="ARBA00012781"/>
    </source>
</evidence>
<dbReference type="PANTHER" id="PTHR11271">
    <property type="entry name" value="GUANINE DEAMINASE"/>
    <property type="match status" value="1"/>
</dbReference>
<dbReference type="InterPro" id="IPR014311">
    <property type="entry name" value="Guanine_deaminase"/>
</dbReference>
<keyword evidence="4 8" id="KW-0479">Metal-binding</keyword>
<comment type="similarity">
    <text evidence="2 8">Belongs to the metallo-dependent hydrolases superfamily. ATZ/TRZ family.</text>
</comment>
<comment type="pathway">
    <text evidence="1 8">Purine metabolism; guanine degradation; xanthine from guanine: step 1/1.</text>
</comment>
<dbReference type="Gene3D" id="2.30.40.10">
    <property type="entry name" value="Urease, subunit C, domain 1"/>
    <property type="match status" value="1"/>
</dbReference>
<comment type="function">
    <text evidence="8">Catalyzes the hydrolytic deamination of guanine, producing xanthine and ammonia.</text>
</comment>
<sequence>MTTVHLARTLSFRDDPETAGETAVVYREKGAVVVGDDGRIRWAGEAADLPPAFAAAERLDYGTSLLMPGFVDAHLHFPQWRMQAAPGRDLLEWLERFTFREEARYADAAHAAAAAEIFFDRLLANGTTAAAVYSSSHAVAAEALFAAAERRGMAIATGKTLMDRGCPDSVRDDPHRGIAESAALIERWHGRGRLVYAVTPRFAVTSTETQLRMAGELLAAHPGCLMQTHLSESRREIETVRALFPWAKSYTDVYDRFGLLGPRSLFGHAIHLDLAERRRLAESGSVAVHCPTSNTFLGSGLFDLARFAGGEHPIRVALATDVGGGTSWSMLATMGRAIEVARLAGGGLTATRAFYLATLAGARALARDGEIGALEPGRVADLVLVDPRATAVLAARDDLSETLEDRLFALAILGDERAIAKTWIAGRAV</sequence>
<evidence type="ECO:0000259" key="9">
    <source>
        <dbReference type="Pfam" id="PF01979"/>
    </source>
</evidence>
<evidence type="ECO:0000256" key="2">
    <source>
        <dbReference type="ARBA" id="ARBA00006745"/>
    </source>
</evidence>
<dbReference type="PANTHER" id="PTHR11271:SF6">
    <property type="entry name" value="GUANINE DEAMINASE"/>
    <property type="match status" value="1"/>
</dbReference>
<keyword evidence="11" id="KW-1185">Reference proteome</keyword>
<dbReference type="GO" id="GO:0008892">
    <property type="term" value="F:guanine deaminase activity"/>
    <property type="evidence" value="ECO:0007669"/>
    <property type="project" value="UniProtKB-UniRule"/>
</dbReference>
<comment type="cofactor">
    <cofactor evidence="8">
        <name>Zn(2+)</name>
        <dbReference type="ChEBI" id="CHEBI:29105"/>
    </cofactor>
    <text evidence="8">Binds 1 zinc ion per subunit.</text>
</comment>
<feature type="domain" description="Amidohydrolase-related" evidence="9">
    <location>
        <begin position="66"/>
        <end position="429"/>
    </location>
</feature>
<dbReference type="EC" id="3.5.4.3" evidence="3 7"/>
<dbReference type="NCBIfam" id="TIGR02967">
    <property type="entry name" value="guan_deamin"/>
    <property type="match status" value="1"/>
</dbReference>
<dbReference type="NCBIfam" id="NF006679">
    <property type="entry name" value="PRK09228.1"/>
    <property type="match status" value="1"/>
</dbReference>
<dbReference type="SUPFAM" id="SSF51556">
    <property type="entry name" value="Metallo-dependent hydrolases"/>
    <property type="match status" value="1"/>
</dbReference>
<evidence type="ECO:0000256" key="8">
    <source>
        <dbReference type="RuleBase" id="RU366009"/>
    </source>
</evidence>
<proteinExistence type="inferred from homology"/>
<organism evidence="10 11">
    <name type="scientific">Siculibacillus lacustris</name>
    <dbReference type="NCBI Taxonomy" id="1549641"/>
    <lineage>
        <taxon>Bacteria</taxon>
        <taxon>Pseudomonadati</taxon>
        <taxon>Pseudomonadota</taxon>
        <taxon>Alphaproteobacteria</taxon>
        <taxon>Hyphomicrobiales</taxon>
        <taxon>Ancalomicrobiaceae</taxon>
        <taxon>Siculibacillus</taxon>
    </lineage>
</organism>
<evidence type="ECO:0000256" key="4">
    <source>
        <dbReference type="ARBA" id="ARBA00022723"/>
    </source>
</evidence>
<dbReference type="GO" id="GO:0006147">
    <property type="term" value="P:guanine catabolic process"/>
    <property type="evidence" value="ECO:0007669"/>
    <property type="project" value="UniProtKB-UniRule"/>
</dbReference>
<name>A0A4V2KTG9_9HYPH</name>
<dbReference type="Proteomes" id="UP000292781">
    <property type="component" value="Unassembled WGS sequence"/>
</dbReference>
<dbReference type="EMBL" id="SJFN01000016">
    <property type="protein sequence ID" value="TBW37194.1"/>
    <property type="molecule type" value="Genomic_DNA"/>
</dbReference>
<dbReference type="UniPathway" id="UPA00603">
    <property type="reaction ID" value="UER00660"/>
</dbReference>
<keyword evidence="5 8" id="KW-0378">Hydrolase</keyword>
<reference evidence="10 11" key="1">
    <citation type="submission" date="2019-02" db="EMBL/GenBank/DDBJ databases">
        <title>Siculibacillus lacustris gen. nov., sp. nov., a new rosette-forming bacterium isolated from a freshwater crater lake (Lake St. Ana, Romania).</title>
        <authorList>
            <person name="Felfoldi T."/>
            <person name="Marton Z."/>
            <person name="Szabo A."/>
            <person name="Mentes A."/>
            <person name="Boka K."/>
            <person name="Marialigeti K."/>
            <person name="Mathe I."/>
            <person name="Koncz M."/>
            <person name="Schumann P."/>
            <person name="Toth E."/>
        </authorList>
    </citation>
    <scope>NUCLEOTIDE SEQUENCE [LARGE SCALE GENOMIC DNA]</scope>
    <source>
        <strain evidence="10 11">SA-279</strain>
    </source>
</reference>
<protein>
    <recommendedName>
        <fullName evidence="3 7">Guanine deaminase</fullName>
        <shortName evidence="8">Guanase</shortName>
        <ecNumber evidence="3 7">3.5.4.3</ecNumber>
    </recommendedName>
    <alternativeName>
        <fullName evidence="8">Guanine aminohydrolase</fullName>
    </alternativeName>
</protein>
<dbReference type="AlphaFoldDB" id="A0A4V2KTG9"/>
<evidence type="ECO:0000313" key="11">
    <source>
        <dbReference type="Proteomes" id="UP000292781"/>
    </source>
</evidence>
<dbReference type="InterPro" id="IPR051607">
    <property type="entry name" value="Metallo-dep_hydrolases"/>
</dbReference>
<dbReference type="InterPro" id="IPR011059">
    <property type="entry name" value="Metal-dep_hydrolase_composite"/>
</dbReference>
<dbReference type="InterPro" id="IPR006680">
    <property type="entry name" value="Amidohydro-rel"/>
</dbReference>
<dbReference type="GO" id="GO:0005829">
    <property type="term" value="C:cytosol"/>
    <property type="evidence" value="ECO:0007669"/>
    <property type="project" value="TreeGrafter"/>
</dbReference>
<dbReference type="Pfam" id="PF01979">
    <property type="entry name" value="Amidohydro_1"/>
    <property type="match status" value="1"/>
</dbReference>
<accession>A0A4V2KTG9</accession>
<dbReference type="RefSeq" id="WP_131309830.1">
    <property type="nucleotide sequence ID" value="NZ_SJFN01000016.1"/>
</dbReference>
<evidence type="ECO:0000256" key="1">
    <source>
        <dbReference type="ARBA" id="ARBA00004984"/>
    </source>
</evidence>